<reference evidence="7 8" key="1">
    <citation type="journal article" date="2016" name="Appl. Environ. Microbiol.">
        <title>Function and Phylogeny of Bacterial Butyryl Coenzyme A:Acetate Transferases and Their Diversity in the Proximal Colon of Swine.</title>
        <authorList>
            <person name="Trachsel J."/>
            <person name="Bayles D.O."/>
            <person name="Looft T."/>
            <person name="Levine U.Y."/>
            <person name="Allen H.K."/>
        </authorList>
    </citation>
    <scope>NUCLEOTIDE SEQUENCE [LARGE SCALE GENOMIC DNA]</scope>
    <source>
        <strain evidence="7 8">35-6-1</strain>
    </source>
</reference>
<dbReference type="Pfam" id="PF17802">
    <property type="entry name" value="SpaA"/>
    <property type="match status" value="2"/>
</dbReference>
<dbReference type="InterPro" id="IPR013783">
    <property type="entry name" value="Ig-like_fold"/>
</dbReference>
<feature type="chain" id="PRO_5012097930" description="SpaA-like prealbumin fold domain-containing protein" evidence="5">
    <location>
        <begin position="35"/>
        <end position="584"/>
    </location>
</feature>
<dbReference type="PANTHER" id="PTHR36108:SF13">
    <property type="entry name" value="COLOSSIN-B-RELATED"/>
    <property type="match status" value="1"/>
</dbReference>
<accession>A0A1U7LX46</accession>
<feature type="transmembrane region" description="Helical" evidence="4">
    <location>
        <begin position="559"/>
        <end position="577"/>
    </location>
</feature>
<dbReference type="Proteomes" id="UP000187166">
    <property type="component" value="Unassembled WGS sequence"/>
</dbReference>
<name>A0A1U7LX46_9FIRM</name>
<organism evidence="7 8">
    <name type="scientific">Peptoniphilus porci</name>
    <dbReference type="NCBI Taxonomy" id="2652280"/>
    <lineage>
        <taxon>Bacteria</taxon>
        <taxon>Bacillati</taxon>
        <taxon>Bacillota</taxon>
        <taxon>Tissierellia</taxon>
        <taxon>Tissierellales</taxon>
        <taxon>Peptoniphilaceae</taxon>
        <taxon>Peptoniphilus</taxon>
    </lineage>
</organism>
<comment type="similarity">
    <text evidence="1">Belongs to the serine-aspartate repeat-containing protein (SDr) family.</text>
</comment>
<evidence type="ECO:0000256" key="5">
    <source>
        <dbReference type="SAM" id="SignalP"/>
    </source>
</evidence>
<protein>
    <recommendedName>
        <fullName evidence="6">SpaA-like prealbumin fold domain-containing protein</fullName>
    </recommendedName>
</protein>
<feature type="domain" description="SpaA-like prealbumin fold" evidence="6">
    <location>
        <begin position="444"/>
        <end position="541"/>
    </location>
</feature>
<evidence type="ECO:0000256" key="4">
    <source>
        <dbReference type="SAM" id="Phobius"/>
    </source>
</evidence>
<evidence type="ECO:0000259" key="6">
    <source>
        <dbReference type="Pfam" id="PF17802"/>
    </source>
</evidence>
<dbReference type="NCBIfam" id="TIGR04226">
    <property type="entry name" value="RrgB_K2N_iso_D2"/>
    <property type="match status" value="1"/>
</dbReference>
<evidence type="ECO:0000256" key="2">
    <source>
        <dbReference type="ARBA" id="ARBA00022525"/>
    </source>
</evidence>
<dbReference type="Gene3D" id="2.60.40.740">
    <property type="match status" value="1"/>
</dbReference>
<dbReference type="SUPFAM" id="SSF49478">
    <property type="entry name" value="Cna protein B-type domain"/>
    <property type="match status" value="1"/>
</dbReference>
<keyword evidence="8" id="KW-1185">Reference proteome</keyword>
<dbReference type="Gene3D" id="2.60.40.10">
    <property type="entry name" value="Immunoglobulins"/>
    <property type="match status" value="2"/>
</dbReference>
<dbReference type="STRING" id="1465756.BIV18_09665"/>
<sequence length="584" mass="63233">MLNDFKSKTKKTVSLAAAMVLSLTSILAPLGVNAGSTPYPDTGKPYTITIQNKMKSDGSVDHILKGATYKFEKIASKNADGSLTDLPQAELVDTKTIGNENSIQFTAQTPGKYKVTQTERSPGYLLGQGFKENGDVADSTIADFPLMKDGKISANQNLNVIPKLTKIEKPVTLTKLGEDKIAVDGTEFKFNSTELNVNAQTTDKITDRVVTVQNGKIDLGKLVEGKYTLQETKAVKGYALNNRMISFEITGDKTAKSLDEIKVVYDTASNKDLTKDGKFQNFLKPGGNPEEPGKLFDKKVKIEGTDAYSKDVHANVGQTVEYMATFNIPTDIKDYVKYEIKDVIDSRLDIVESSIAYQVDGQATTAMTSNYDSATKTINASITNPATFEGKVVTLTFKAVVNKTAVNKDVIPNDITVNFDNGKGETGIPNIPEKEQPKVTVDEGSLTINKIDGETKVALQGAEFKLQVEKKGKFVDFTNPSGGATTGTTNAQGTLVFERLPLGTYKIVETKAPKTADAEYKLNKEDIQVTLTGVKASVTQEVKNFKTTTWTPATGTLGTLPYIAAVVGLGLVGTFMYKKSKESK</sequence>
<keyword evidence="2" id="KW-0964">Secreted</keyword>
<keyword evidence="4" id="KW-0472">Membrane</keyword>
<evidence type="ECO:0000256" key="3">
    <source>
        <dbReference type="ARBA" id="ARBA00022729"/>
    </source>
</evidence>
<proteinExistence type="inferred from homology"/>
<evidence type="ECO:0000313" key="7">
    <source>
        <dbReference type="EMBL" id="OLR61612.1"/>
    </source>
</evidence>
<gene>
    <name evidence="7" type="ORF">BIV18_09665</name>
</gene>
<dbReference type="EMBL" id="MJIH01000008">
    <property type="protein sequence ID" value="OLR61612.1"/>
    <property type="molecule type" value="Genomic_DNA"/>
</dbReference>
<keyword evidence="3 5" id="KW-0732">Signal</keyword>
<comment type="caution">
    <text evidence="7">The sequence shown here is derived from an EMBL/GenBank/DDBJ whole genome shotgun (WGS) entry which is preliminary data.</text>
</comment>
<keyword evidence="4" id="KW-1133">Transmembrane helix</keyword>
<dbReference type="AlphaFoldDB" id="A0A1U7LX46"/>
<dbReference type="InterPro" id="IPR041033">
    <property type="entry name" value="SpaA_PFL_dom_1"/>
</dbReference>
<feature type="signal peptide" evidence="5">
    <location>
        <begin position="1"/>
        <end position="34"/>
    </location>
</feature>
<evidence type="ECO:0000256" key="1">
    <source>
        <dbReference type="ARBA" id="ARBA00007257"/>
    </source>
</evidence>
<evidence type="ECO:0000313" key="8">
    <source>
        <dbReference type="Proteomes" id="UP000187166"/>
    </source>
</evidence>
<keyword evidence="4" id="KW-0812">Transmembrane</keyword>
<dbReference type="PANTHER" id="PTHR36108">
    <property type="entry name" value="COLOSSIN-B-RELATED"/>
    <property type="match status" value="1"/>
</dbReference>
<feature type="domain" description="SpaA-like prealbumin fold" evidence="6">
    <location>
        <begin position="171"/>
        <end position="254"/>
    </location>
</feature>
<dbReference type="InterPro" id="IPR026466">
    <property type="entry name" value="Fim_isopep_form_D2_dom"/>
</dbReference>